<reference evidence="2" key="1">
    <citation type="submission" date="2021-02" db="EMBL/GenBank/DDBJ databases">
        <authorList>
            <person name="Dougan E. K."/>
            <person name="Rhodes N."/>
            <person name="Thang M."/>
            <person name="Chan C."/>
        </authorList>
    </citation>
    <scope>NUCLEOTIDE SEQUENCE</scope>
</reference>
<accession>A0A812UGT7</accession>
<dbReference type="OrthoDB" id="411232at2759"/>
<name>A0A812UGT7_SYMPI</name>
<dbReference type="AlphaFoldDB" id="A0A812UGT7"/>
<feature type="region of interest" description="Disordered" evidence="1">
    <location>
        <begin position="1"/>
        <end position="20"/>
    </location>
</feature>
<comment type="caution">
    <text evidence="2">The sequence shown here is derived from an EMBL/GenBank/DDBJ whole genome shotgun (WGS) entry which is preliminary data.</text>
</comment>
<evidence type="ECO:0008006" key="4">
    <source>
        <dbReference type="Google" id="ProtNLM"/>
    </source>
</evidence>
<evidence type="ECO:0000313" key="2">
    <source>
        <dbReference type="EMBL" id="CAE7576470.1"/>
    </source>
</evidence>
<proteinExistence type="predicted"/>
<sequence length="267" mass="29504">MEDGSPEKQHSAPEESETDISLSRNASVYDACVTWAKWDACNCPHIFHVVISGFAQRRQQQEVCEQTDLLVVISRAYSLEEATGPLQFTCTSTPFEHYPLSAYASEPNGGEIEVEVCEGQTVTNTRSEHQPRGVMFGTSRPPLSGRVLMRILLNHRHYALGIGVGSVHADPFQDPEHDDGFLGLYHGGLSTNVCAYAERTYESSGGSRDWQAETKLAILFNFDDGSMQCFEGLKPFGKPVAIKSDDYRPMVVLWSEGDSASIAVDYI</sequence>
<protein>
    <recommendedName>
        <fullName evidence="4">B30.2/SPRY domain-containing protein</fullName>
    </recommendedName>
</protein>
<organism evidence="2 3">
    <name type="scientific">Symbiodinium pilosum</name>
    <name type="common">Dinoflagellate</name>
    <dbReference type="NCBI Taxonomy" id="2952"/>
    <lineage>
        <taxon>Eukaryota</taxon>
        <taxon>Sar</taxon>
        <taxon>Alveolata</taxon>
        <taxon>Dinophyceae</taxon>
        <taxon>Suessiales</taxon>
        <taxon>Symbiodiniaceae</taxon>
        <taxon>Symbiodinium</taxon>
    </lineage>
</organism>
<gene>
    <name evidence="2" type="ORF">SPIL2461_LOCUS15508</name>
</gene>
<evidence type="ECO:0000256" key="1">
    <source>
        <dbReference type="SAM" id="MobiDB-lite"/>
    </source>
</evidence>
<evidence type="ECO:0000313" key="3">
    <source>
        <dbReference type="Proteomes" id="UP000649617"/>
    </source>
</evidence>
<dbReference type="EMBL" id="CAJNIZ010038225">
    <property type="protein sequence ID" value="CAE7576470.1"/>
    <property type="molecule type" value="Genomic_DNA"/>
</dbReference>
<feature type="compositionally biased region" description="Basic and acidic residues" evidence="1">
    <location>
        <begin position="1"/>
        <end position="13"/>
    </location>
</feature>
<dbReference type="Proteomes" id="UP000649617">
    <property type="component" value="Unassembled WGS sequence"/>
</dbReference>
<keyword evidence="3" id="KW-1185">Reference proteome</keyword>